<dbReference type="PROSITE" id="PS51387">
    <property type="entry name" value="FAD_PCMH"/>
    <property type="match status" value="1"/>
</dbReference>
<dbReference type="Gene3D" id="3.30.70.2530">
    <property type="match status" value="1"/>
</dbReference>
<dbReference type="InterPro" id="IPR016167">
    <property type="entry name" value="FAD-bd_PCMH_sub1"/>
</dbReference>
<dbReference type="OrthoDB" id="9800184at2"/>
<dbReference type="PANTHER" id="PTHR43762:SF1">
    <property type="entry name" value="D-ARABINONO-1,4-LACTONE OXIDASE"/>
    <property type="match status" value="1"/>
</dbReference>
<dbReference type="Pfam" id="PF04030">
    <property type="entry name" value="ALO"/>
    <property type="match status" value="1"/>
</dbReference>
<dbReference type="PANTHER" id="PTHR43762">
    <property type="entry name" value="L-GULONOLACTONE OXIDASE"/>
    <property type="match status" value="1"/>
</dbReference>
<dbReference type="InterPro" id="IPR016166">
    <property type="entry name" value="FAD-bd_PCMH"/>
</dbReference>
<dbReference type="InterPro" id="IPR006094">
    <property type="entry name" value="Oxid_FAD_bind_N"/>
</dbReference>
<evidence type="ECO:0000313" key="3">
    <source>
        <dbReference type="EMBL" id="TPG13301.1"/>
    </source>
</evidence>
<evidence type="ECO:0000259" key="2">
    <source>
        <dbReference type="PROSITE" id="PS51387"/>
    </source>
</evidence>
<dbReference type="Gene3D" id="3.30.43.10">
    <property type="entry name" value="Uridine Diphospho-n-acetylenolpyruvylglucosamine Reductase, domain 2"/>
    <property type="match status" value="1"/>
</dbReference>
<dbReference type="Gene3D" id="3.30.465.10">
    <property type="match status" value="1"/>
</dbReference>
<name>A0A502CNN2_9MICO</name>
<dbReference type="GO" id="GO:0071949">
    <property type="term" value="F:FAD binding"/>
    <property type="evidence" value="ECO:0007669"/>
    <property type="project" value="InterPro"/>
</dbReference>
<dbReference type="GO" id="GO:0080049">
    <property type="term" value="F:L-gulono-1,4-lactone dehydrogenase activity"/>
    <property type="evidence" value="ECO:0007669"/>
    <property type="project" value="TreeGrafter"/>
</dbReference>
<evidence type="ECO:0000256" key="1">
    <source>
        <dbReference type="ARBA" id="ARBA00023002"/>
    </source>
</evidence>
<accession>A0A502CNN2</accession>
<keyword evidence="4" id="KW-1185">Reference proteome</keyword>
<dbReference type="Gene3D" id="3.30.70.2520">
    <property type="match status" value="1"/>
</dbReference>
<dbReference type="AlphaFoldDB" id="A0A502CNN2"/>
<dbReference type="Gene3D" id="1.10.45.10">
    <property type="entry name" value="Vanillyl-alcohol Oxidase, Chain A, domain 4"/>
    <property type="match status" value="1"/>
</dbReference>
<dbReference type="InterPro" id="IPR010031">
    <property type="entry name" value="FAD_lactone_oxidase-like"/>
</dbReference>
<reference evidence="3 4" key="1">
    <citation type="journal article" date="2019" name="Environ. Microbiol.">
        <title>Species interactions and distinct microbial communities in high Arctic permafrost affected cryosols are associated with the CH4 and CO2 gas fluxes.</title>
        <authorList>
            <person name="Altshuler I."/>
            <person name="Hamel J."/>
            <person name="Turney S."/>
            <person name="Magnuson E."/>
            <person name="Levesque R."/>
            <person name="Greer C."/>
            <person name="Whyte L.G."/>
        </authorList>
    </citation>
    <scope>NUCLEOTIDE SEQUENCE [LARGE SCALE GENOMIC DNA]</scope>
    <source>
        <strain evidence="3 4">S9.3A</strain>
    </source>
</reference>
<dbReference type="EMBL" id="RCZM01000007">
    <property type="protein sequence ID" value="TPG13301.1"/>
    <property type="molecule type" value="Genomic_DNA"/>
</dbReference>
<dbReference type="InterPro" id="IPR016169">
    <property type="entry name" value="FAD-bd_PCMH_sub2"/>
</dbReference>
<dbReference type="SUPFAM" id="SSF56176">
    <property type="entry name" value="FAD-binding/transporter-associated domain-like"/>
    <property type="match status" value="1"/>
</dbReference>
<dbReference type="GO" id="GO:0003885">
    <property type="term" value="F:D-arabinono-1,4-lactone oxidase activity"/>
    <property type="evidence" value="ECO:0007669"/>
    <property type="project" value="InterPro"/>
</dbReference>
<dbReference type="Proteomes" id="UP000317722">
    <property type="component" value="Unassembled WGS sequence"/>
</dbReference>
<organism evidence="3 4">
    <name type="scientific">Pedococcus bigeumensis</name>
    <dbReference type="NCBI Taxonomy" id="433644"/>
    <lineage>
        <taxon>Bacteria</taxon>
        <taxon>Bacillati</taxon>
        <taxon>Actinomycetota</taxon>
        <taxon>Actinomycetes</taxon>
        <taxon>Micrococcales</taxon>
        <taxon>Intrasporangiaceae</taxon>
        <taxon>Pedococcus</taxon>
    </lineage>
</organism>
<dbReference type="InterPro" id="IPR007173">
    <property type="entry name" value="ALO_C"/>
</dbReference>
<dbReference type="Pfam" id="PF01565">
    <property type="entry name" value="FAD_binding_4"/>
    <property type="match status" value="1"/>
</dbReference>
<dbReference type="GO" id="GO:0016020">
    <property type="term" value="C:membrane"/>
    <property type="evidence" value="ECO:0007669"/>
    <property type="project" value="InterPro"/>
</dbReference>
<dbReference type="RefSeq" id="WP_140743435.1">
    <property type="nucleotide sequence ID" value="NZ_RCZM01000007.1"/>
</dbReference>
<dbReference type="InterPro" id="IPR036318">
    <property type="entry name" value="FAD-bd_PCMH-like_sf"/>
</dbReference>
<feature type="domain" description="FAD-binding PCMH-type" evidence="2">
    <location>
        <begin position="10"/>
        <end position="174"/>
    </location>
</feature>
<protein>
    <submittedName>
        <fullName evidence="3">FAD-binding protein</fullName>
    </submittedName>
</protein>
<evidence type="ECO:0000313" key="4">
    <source>
        <dbReference type="Proteomes" id="UP000317722"/>
    </source>
</evidence>
<dbReference type="PIRSF" id="PIRSF000136">
    <property type="entry name" value="LGO_GLO"/>
    <property type="match status" value="1"/>
</dbReference>
<dbReference type="InterPro" id="IPR016171">
    <property type="entry name" value="Vanillyl_alc_oxidase_C-sub2"/>
</dbReference>
<gene>
    <name evidence="3" type="ORF">EAH86_18325</name>
</gene>
<keyword evidence="1" id="KW-0560">Oxidoreductase</keyword>
<proteinExistence type="predicted"/>
<sequence length="411" mass="44359">MVERNWAGNHTYRAQRVVRPTSTEELQELVAGAGRARALGSRHSFTDLTDTDGLLVSLADLPSEPLIDESARTVTVGAGQDYGTVTPALEERGWALANLASLPHISVGGAVATSTHGSGDRLGSLASAVAAIELVGPTGELRTVVRGDADFEGSVVAMGALGVVTRLTLDVEPSYLMRQDVYTGMPWHVVESEFDAITGAADSVSLFTRLDDRGVLQVWCKSRSADAPGDLFGSPRASGPLHMLDGASADSVTDQSGAPGPWLERLPHFRREFTPSRGEELQSEYLVERSVALDALAALRSLEPRLRSVLQSVEIRTVSGDNLWLSSSYRRPTVGFHFTWLLDEPAVYAVLPEIEAALLPLGARPHWGKCFVATAEELAPWYPRWADFRALRSSVDPDGKFANAFLDRVLG</sequence>
<comment type="caution">
    <text evidence="3">The sequence shown here is derived from an EMBL/GenBank/DDBJ whole genome shotgun (WGS) entry which is preliminary data.</text>
</comment>